<evidence type="ECO:0000313" key="8">
    <source>
        <dbReference type="Proteomes" id="UP001358586"/>
    </source>
</evidence>
<evidence type="ECO:0000256" key="3">
    <source>
        <dbReference type="ARBA" id="ARBA00022833"/>
    </source>
</evidence>
<dbReference type="Pfam" id="PF04434">
    <property type="entry name" value="SWIM"/>
    <property type="match status" value="1"/>
</dbReference>
<comment type="caution">
    <text evidence="7">The sequence shown here is derived from an EMBL/GenBank/DDBJ whole genome shotgun (WGS) entry which is preliminary data.</text>
</comment>
<keyword evidence="1" id="KW-0479">Metal-binding</keyword>
<dbReference type="EMBL" id="JARKNE010000003">
    <property type="protein sequence ID" value="KAK5838997.1"/>
    <property type="molecule type" value="Genomic_DNA"/>
</dbReference>
<evidence type="ECO:0000256" key="5">
    <source>
        <dbReference type="SAM" id="MobiDB-lite"/>
    </source>
</evidence>
<evidence type="ECO:0000256" key="4">
    <source>
        <dbReference type="PROSITE-ProRule" id="PRU00325"/>
    </source>
</evidence>
<keyword evidence="2 4" id="KW-0863">Zinc-finger</keyword>
<dbReference type="PROSITE" id="PS50966">
    <property type="entry name" value="ZF_SWIM"/>
    <property type="match status" value="1"/>
</dbReference>
<keyword evidence="8" id="KW-1185">Reference proteome</keyword>
<dbReference type="Proteomes" id="UP001358586">
    <property type="component" value="Chromosome 3"/>
</dbReference>
<name>A0ABR0QJ35_GOSAR</name>
<proteinExistence type="predicted"/>
<evidence type="ECO:0000259" key="6">
    <source>
        <dbReference type="PROSITE" id="PS50966"/>
    </source>
</evidence>
<keyword evidence="3" id="KW-0862">Zinc</keyword>
<protein>
    <recommendedName>
        <fullName evidence="6">SWIM-type domain-containing protein</fullName>
    </recommendedName>
</protein>
<reference evidence="7 8" key="1">
    <citation type="submission" date="2023-03" db="EMBL/GenBank/DDBJ databases">
        <title>WGS of Gossypium arboreum.</title>
        <authorList>
            <person name="Yu D."/>
        </authorList>
    </citation>
    <scope>NUCLEOTIDE SEQUENCE [LARGE SCALE GENOMIC DNA]</scope>
    <source>
        <tissue evidence="7">Leaf</tissue>
    </source>
</reference>
<evidence type="ECO:0000256" key="2">
    <source>
        <dbReference type="ARBA" id="ARBA00022771"/>
    </source>
</evidence>
<sequence length="263" mass="30377">MHNVDLSQDDALEFQDLPHRRHDRTSSSLDSGELEVGVSQDHPKMDSDMLATLILPTVKADPRTSVPVLIANIHSQLRYIPSYRKAWIAKQKALEKMHGYEISKDHFHKMLAVLRLVNEEGANYLYNIPFKQWTQVYEDGLQYGQMTSNLAECINSILKGTRYLPITSVLRETFFRLAGLFPKTCDCGKFDALRYPCAHIIAACQNLRLDPMSYVDEVYKLETMYNMWRHVFPPVPGERNWLPVSLAPFKLLPDRELRRKPKG</sequence>
<dbReference type="SMART" id="SM00575">
    <property type="entry name" value="ZnF_PMZ"/>
    <property type="match status" value="1"/>
</dbReference>
<dbReference type="InterPro" id="IPR007527">
    <property type="entry name" value="Znf_SWIM"/>
</dbReference>
<feature type="domain" description="SWIM-type" evidence="6">
    <location>
        <begin position="175"/>
        <end position="208"/>
    </location>
</feature>
<evidence type="ECO:0000256" key="1">
    <source>
        <dbReference type="ARBA" id="ARBA00022723"/>
    </source>
</evidence>
<feature type="region of interest" description="Disordered" evidence="5">
    <location>
        <begin position="1"/>
        <end position="41"/>
    </location>
</feature>
<evidence type="ECO:0000313" key="7">
    <source>
        <dbReference type="EMBL" id="KAK5838997.1"/>
    </source>
</evidence>
<accession>A0ABR0QJ35</accession>
<dbReference type="InterPro" id="IPR006564">
    <property type="entry name" value="Znf_PMZ"/>
</dbReference>
<gene>
    <name evidence="7" type="ORF">PVK06_007750</name>
</gene>
<organism evidence="7 8">
    <name type="scientific">Gossypium arboreum</name>
    <name type="common">Tree cotton</name>
    <name type="synonym">Gossypium nanking</name>
    <dbReference type="NCBI Taxonomy" id="29729"/>
    <lineage>
        <taxon>Eukaryota</taxon>
        <taxon>Viridiplantae</taxon>
        <taxon>Streptophyta</taxon>
        <taxon>Embryophyta</taxon>
        <taxon>Tracheophyta</taxon>
        <taxon>Spermatophyta</taxon>
        <taxon>Magnoliopsida</taxon>
        <taxon>eudicotyledons</taxon>
        <taxon>Gunneridae</taxon>
        <taxon>Pentapetalae</taxon>
        <taxon>rosids</taxon>
        <taxon>malvids</taxon>
        <taxon>Malvales</taxon>
        <taxon>Malvaceae</taxon>
        <taxon>Malvoideae</taxon>
        <taxon>Gossypium</taxon>
    </lineage>
</organism>